<dbReference type="GO" id="GO:0003677">
    <property type="term" value="F:DNA binding"/>
    <property type="evidence" value="ECO:0007669"/>
    <property type="project" value="UniProtKB-KW"/>
</dbReference>
<dbReference type="RefSeq" id="WP_157899784.1">
    <property type="nucleotide sequence ID" value="NZ_CP015136.1"/>
</dbReference>
<dbReference type="Pfam" id="PF12705">
    <property type="entry name" value="PDDEXK_1"/>
    <property type="match status" value="1"/>
</dbReference>
<evidence type="ECO:0000256" key="6">
    <source>
        <dbReference type="ARBA" id="ARBA00022839"/>
    </source>
</evidence>
<dbReference type="GO" id="GO:0006310">
    <property type="term" value="P:DNA recombination"/>
    <property type="evidence" value="ECO:0007669"/>
    <property type="project" value="TreeGrafter"/>
</dbReference>
<evidence type="ECO:0000256" key="9">
    <source>
        <dbReference type="ARBA" id="ARBA00023204"/>
    </source>
</evidence>
<protein>
    <submittedName>
        <fullName evidence="12">Helicase-exonuclease AddAB, AddB subunit</fullName>
    </submittedName>
</protein>
<dbReference type="PANTHER" id="PTHR30591:SF1">
    <property type="entry name" value="RECBCD ENZYME SUBUNIT RECC"/>
    <property type="match status" value="1"/>
</dbReference>
<evidence type="ECO:0000256" key="4">
    <source>
        <dbReference type="ARBA" id="ARBA00022801"/>
    </source>
</evidence>
<dbReference type="PANTHER" id="PTHR30591">
    <property type="entry name" value="RECBCD ENZYME SUBUNIT RECC"/>
    <property type="match status" value="1"/>
</dbReference>
<evidence type="ECO:0000256" key="3">
    <source>
        <dbReference type="ARBA" id="ARBA00022763"/>
    </source>
</evidence>
<dbReference type="InterPro" id="IPR011604">
    <property type="entry name" value="PDDEXK-like_dom_sf"/>
</dbReference>
<evidence type="ECO:0000313" key="12">
    <source>
        <dbReference type="EMBL" id="AMY12373.1"/>
    </source>
</evidence>
<evidence type="ECO:0000256" key="5">
    <source>
        <dbReference type="ARBA" id="ARBA00022806"/>
    </source>
</evidence>
<dbReference type="Gene3D" id="3.90.320.10">
    <property type="match status" value="1"/>
</dbReference>
<dbReference type="STRING" id="1855912.LuPra_05646"/>
<dbReference type="SUPFAM" id="SSF52540">
    <property type="entry name" value="P-loop containing nucleoside triphosphate hydrolases"/>
    <property type="match status" value="1"/>
</dbReference>
<dbReference type="Gene3D" id="3.40.50.300">
    <property type="entry name" value="P-loop containing nucleotide triphosphate hydrolases"/>
    <property type="match status" value="1"/>
</dbReference>
<accession>A0A143PW26</accession>
<keyword evidence="13" id="KW-1185">Reference proteome</keyword>
<feature type="domain" description="PD-(D/E)XK endonuclease-like" evidence="11">
    <location>
        <begin position="836"/>
        <end position="1116"/>
    </location>
</feature>
<dbReference type="GO" id="GO:0005524">
    <property type="term" value="F:ATP binding"/>
    <property type="evidence" value="ECO:0007669"/>
    <property type="project" value="UniProtKB-KW"/>
</dbReference>
<dbReference type="InterPro" id="IPR038726">
    <property type="entry name" value="PDDEXK_AddAB-type"/>
</dbReference>
<feature type="compositionally biased region" description="Basic and acidic residues" evidence="10">
    <location>
        <begin position="422"/>
        <end position="431"/>
    </location>
</feature>
<keyword evidence="7" id="KW-0067">ATP-binding</keyword>
<gene>
    <name evidence="12" type="ORF">LuPra_05646</name>
</gene>
<evidence type="ECO:0000256" key="1">
    <source>
        <dbReference type="ARBA" id="ARBA00022722"/>
    </source>
</evidence>
<evidence type="ECO:0000256" key="2">
    <source>
        <dbReference type="ARBA" id="ARBA00022741"/>
    </source>
</evidence>
<dbReference type="GO" id="GO:0006281">
    <property type="term" value="P:DNA repair"/>
    <property type="evidence" value="ECO:0007669"/>
    <property type="project" value="UniProtKB-KW"/>
</dbReference>
<dbReference type="KEGG" id="abac:LuPra_05646"/>
<keyword evidence="6 12" id="KW-0269">Exonuclease</keyword>
<dbReference type="EMBL" id="CP015136">
    <property type="protein sequence ID" value="AMY12373.1"/>
    <property type="molecule type" value="Genomic_DNA"/>
</dbReference>
<keyword evidence="2" id="KW-0547">Nucleotide-binding</keyword>
<keyword evidence="9" id="KW-0234">DNA repair</keyword>
<keyword evidence="5 12" id="KW-0347">Helicase</keyword>
<reference evidence="12 13" key="1">
    <citation type="journal article" date="2016" name="Genome Announc.">
        <title>First Complete Genome Sequence of a Subdivision 6 Acidobacterium Strain.</title>
        <authorList>
            <person name="Huang S."/>
            <person name="Vieira S."/>
            <person name="Bunk B."/>
            <person name="Riedel T."/>
            <person name="Sproer C."/>
            <person name="Overmann J."/>
        </authorList>
    </citation>
    <scope>NUCLEOTIDE SEQUENCE [LARGE SCALE GENOMIC DNA]</scope>
    <source>
        <strain evidence="13">DSM 100886 HEG_-6_39</strain>
    </source>
</reference>
<name>A0A143PW26_LUTPR</name>
<dbReference type="GO" id="GO:0004386">
    <property type="term" value="F:helicase activity"/>
    <property type="evidence" value="ECO:0007669"/>
    <property type="project" value="UniProtKB-KW"/>
</dbReference>
<dbReference type="Proteomes" id="UP000076079">
    <property type="component" value="Chromosome"/>
</dbReference>
<proteinExistence type="predicted"/>
<reference evidence="13" key="2">
    <citation type="submission" date="2016-04" db="EMBL/GenBank/DDBJ databases">
        <title>First Complete Genome Sequence of a Subdivision 6 Acidobacterium.</title>
        <authorList>
            <person name="Huang S."/>
            <person name="Vieira S."/>
            <person name="Bunk B."/>
            <person name="Riedel T."/>
            <person name="Sproeer C."/>
            <person name="Overmann J."/>
        </authorList>
    </citation>
    <scope>NUCLEOTIDE SEQUENCE [LARGE SCALE GENOMIC DNA]</scope>
    <source>
        <strain evidence="13">DSM 100886 HEG_-6_39</strain>
    </source>
</reference>
<dbReference type="AlphaFoldDB" id="A0A143PW26"/>
<keyword evidence="4" id="KW-0378">Hydrolase</keyword>
<dbReference type="OrthoDB" id="9758506at2"/>
<evidence type="ECO:0000256" key="10">
    <source>
        <dbReference type="SAM" id="MobiDB-lite"/>
    </source>
</evidence>
<evidence type="ECO:0000256" key="7">
    <source>
        <dbReference type="ARBA" id="ARBA00022840"/>
    </source>
</evidence>
<organism evidence="12 13">
    <name type="scientific">Luteitalea pratensis</name>
    <dbReference type="NCBI Taxonomy" id="1855912"/>
    <lineage>
        <taxon>Bacteria</taxon>
        <taxon>Pseudomonadati</taxon>
        <taxon>Acidobacteriota</taxon>
        <taxon>Vicinamibacteria</taxon>
        <taxon>Vicinamibacterales</taxon>
        <taxon>Vicinamibacteraceae</taxon>
        <taxon>Luteitalea</taxon>
    </lineage>
</organism>
<dbReference type="InterPro" id="IPR027417">
    <property type="entry name" value="P-loop_NTPase"/>
</dbReference>
<keyword evidence="1" id="KW-0540">Nuclease</keyword>
<keyword evidence="8" id="KW-0238">DNA-binding</keyword>
<dbReference type="GO" id="GO:0004527">
    <property type="term" value="F:exonuclease activity"/>
    <property type="evidence" value="ECO:0007669"/>
    <property type="project" value="UniProtKB-KW"/>
</dbReference>
<evidence type="ECO:0000313" key="13">
    <source>
        <dbReference type="Proteomes" id="UP000076079"/>
    </source>
</evidence>
<dbReference type="PATRIC" id="fig|1813736.3.peg.5934"/>
<evidence type="ECO:0000259" key="11">
    <source>
        <dbReference type="Pfam" id="PF12705"/>
    </source>
</evidence>
<keyword evidence="3" id="KW-0227">DNA damage</keyword>
<evidence type="ECO:0000256" key="8">
    <source>
        <dbReference type="ARBA" id="ARBA00023125"/>
    </source>
</evidence>
<sequence>MSTPRLPWDDDAQAEDLPYPVTPLPEAPVATAAPVRRDVPPGAVRTAVHGSAAARLAAVRRHVLSHCRSGVRVLAPTHEQAHDVVRHVLAALPASIGVERAGWVGFSVRLATPALMARGLTPVSSLGFEAIVARVVSRAREENALEFFGDAARHPGFVPSLARTMADVRLAGVPAAALDNGTAKGRDLAWLLTTVEQALGELRHADRAEVLALAAAAVQTDNTPELTLPLALVDPPLASRRDVALAYALVRRSASALLTAPTGDPWLQRLVADLGPCADDVDAADLAGTPAAIQRVQVGLFEPSDVAVAGDDASVVCLSAPGEGRECVEVARVVLAHAERGTRFDRIAVVMRAPALYASHLETALRRADVPVHFGRGTRRPDPAGRAMLALLACAVEGLSARRFSEYLSLAQVPALPGTADRGSRIADRESGTGNREPGTGALLPDEAEALGLRLPDIDWAPDDEARSAAVPQADATMPRRSPWRWEAILNDAQVIGGADRWARRLAGHREQVMVRATAAYNDDPSSPRHEALTRQVAWTDELIAFATDVIGEMATWPVADDWGSWLARLQRLAPRVLARPDRVLATLKELQPLAGVADVRLDEVRDVLRDRLTHLPVPPPPHRYGSVFVGTPDQLRGRAFDVVCVLGLSERVFPQRSRQDPLLLDRERAALSPDLVTDDERVTAERLQLRLATGAATQALVASYASMDTAQSRPRVPSFYAIDLQRAVTGHVPGYEALIRDAQQRSGARLAWPAPQDPATAIDAAEHDLSVLQKYLHGNEVDIAGRARYLFDLNPALRRSLLARHLRFTRAWTPHDGLVAPPEVLASHRLNARAYSASALQRFATCPYQFYLSTVLRLEPRQEAMPLTILDPLTRGSMVHVMLAEIMRELMASAWVPLTDDRVVGAHEVAERIVTRVAADYEDRLTPPILRVWQDAVAAIRRDVHDWVRRLPGDGTPWTPEGVEIGVGFAGGFGRDEASRREEAVLPDGTRLHGVVDLLERGDGDQWRITDYKTGKYRLAGNVVVNGGRTLQPILYAMAVEAAFGGRVTASRLYYCTADGGYEDHPWAIAGAVGEETRKAGLEVLAIVDHAIQEGRLPAAPDKDACMWCDFTAVCGPSAQRVPGRKDRRPLEELTLLRRMK</sequence>
<feature type="region of interest" description="Disordered" evidence="10">
    <location>
        <begin position="419"/>
        <end position="443"/>
    </location>
</feature>